<comment type="caution">
    <text evidence="2">The sequence shown here is derived from an EMBL/GenBank/DDBJ whole genome shotgun (WGS) entry which is preliminary data.</text>
</comment>
<evidence type="ECO:0000256" key="1">
    <source>
        <dbReference type="SAM" id="Phobius"/>
    </source>
</evidence>
<keyword evidence="3" id="KW-1185">Reference proteome</keyword>
<reference evidence="2 3" key="1">
    <citation type="submission" date="2019-08" db="EMBL/GenBank/DDBJ databases">
        <title>Genomes of Antarctic Bizionia species.</title>
        <authorList>
            <person name="Bowman J.P."/>
        </authorList>
    </citation>
    <scope>NUCLEOTIDE SEQUENCE [LARGE SCALE GENOMIC DNA]</scope>
    <source>
        <strain evidence="2 3">APA-1</strain>
    </source>
</reference>
<sequence>MKEALINIARTIGAILLLVLALVLFVIVTPFALVWKIWATANYENRKARDILKGISVFFVEIAASYDQLGNAVFGGFFTWLFLQDKELRYIFGDKDETISEVLGWNAHLSALNTRGKWFVKLLDWLDKEHCYKAMMSGVYKARNKVHIHENLKLIT</sequence>
<dbReference type="EMBL" id="VSKL01000001">
    <property type="protein sequence ID" value="TYB74604.1"/>
    <property type="molecule type" value="Genomic_DNA"/>
</dbReference>
<proteinExistence type="predicted"/>
<protein>
    <submittedName>
        <fullName evidence="2">Uncharacterized protein</fullName>
    </submittedName>
</protein>
<evidence type="ECO:0000313" key="2">
    <source>
        <dbReference type="EMBL" id="TYB74604.1"/>
    </source>
</evidence>
<dbReference type="AlphaFoldDB" id="A0A5D0R270"/>
<dbReference type="RefSeq" id="WP_066256080.1">
    <property type="nucleotide sequence ID" value="NZ_VSKL01000001.1"/>
</dbReference>
<evidence type="ECO:0000313" key="3">
    <source>
        <dbReference type="Proteomes" id="UP000324358"/>
    </source>
</evidence>
<gene>
    <name evidence="2" type="ORF">ES675_00220</name>
</gene>
<organism evidence="2 3">
    <name type="scientific">Bizionia algoritergicola</name>
    <dbReference type="NCBI Taxonomy" id="291187"/>
    <lineage>
        <taxon>Bacteria</taxon>
        <taxon>Pseudomonadati</taxon>
        <taxon>Bacteroidota</taxon>
        <taxon>Flavobacteriia</taxon>
        <taxon>Flavobacteriales</taxon>
        <taxon>Flavobacteriaceae</taxon>
        <taxon>Bizionia</taxon>
    </lineage>
</organism>
<keyword evidence="1" id="KW-0472">Membrane</keyword>
<name>A0A5D0R270_9FLAO</name>
<keyword evidence="1" id="KW-0812">Transmembrane</keyword>
<keyword evidence="1" id="KW-1133">Transmembrane helix</keyword>
<dbReference type="Proteomes" id="UP000324358">
    <property type="component" value="Unassembled WGS sequence"/>
</dbReference>
<accession>A0A5D0R270</accession>
<dbReference type="OrthoDB" id="3532303at2"/>
<feature type="transmembrane region" description="Helical" evidence="1">
    <location>
        <begin position="12"/>
        <end position="35"/>
    </location>
</feature>